<feature type="domain" description="Peptidase M1 membrane alanine aminopeptidase" evidence="11">
    <location>
        <begin position="259"/>
        <end position="493"/>
    </location>
</feature>
<gene>
    <name evidence="14" type="ORF">DAPK24_003400</name>
</gene>
<evidence type="ECO:0000313" key="15">
    <source>
        <dbReference type="Proteomes" id="UP001378960"/>
    </source>
</evidence>
<feature type="binding site" evidence="8">
    <location>
        <position position="335"/>
    </location>
    <ligand>
        <name>Zn(2+)</name>
        <dbReference type="ChEBI" id="CHEBI:29105"/>
        <note>catalytic</note>
    </ligand>
</feature>
<dbReference type="InterPro" id="IPR042097">
    <property type="entry name" value="Aminopeptidase_N-like_N_sf"/>
</dbReference>
<evidence type="ECO:0000259" key="12">
    <source>
        <dbReference type="Pfam" id="PF11838"/>
    </source>
</evidence>
<feature type="domain" description="Aminopeptidase N-like N-terminal" evidence="13">
    <location>
        <begin position="11"/>
        <end position="219"/>
    </location>
</feature>
<evidence type="ECO:0000256" key="4">
    <source>
        <dbReference type="ARBA" id="ARBA00022801"/>
    </source>
</evidence>
<dbReference type="InterPro" id="IPR050344">
    <property type="entry name" value="Peptidase_M1_aminopeptidases"/>
</dbReference>
<dbReference type="InterPro" id="IPR045357">
    <property type="entry name" value="Aminopeptidase_N-like_N"/>
</dbReference>
<dbReference type="Pfam" id="PF11838">
    <property type="entry name" value="ERAP1_C"/>
    <property type="match status" value="1"/>
</dbReference>
<keyword evidence="5 8" id="KW-0862">Zinc</keyword>
<dbReference type="GO" id="GO:0070006">
    <property type="term" value="F:metalloaminopeptidase activity"/>
    <property type="evidence" value="ECO:0007669"/>
    <property type="project" value="TreeGrafter"/>
</dbReference>
<dbReference type="SUPFAM" id="SSF63737">
    <property type="entry name" value="Leukotriene A4 hydrolase N-terminal domain"/>
    <property type="match status" value="1"/>
</dbReference>
<dbReference type="PANTHER" id="PTHR11533:SF299">
    <property type="entry name" value="AMINOPEPTIDASE"/>
    <property type="match status" value="1"/>
</dbReference>
<evidence type="ECO:0000259" key="11">
    <source>
        <dbReference type="Pfam" id="PF01433"/>
    </source>
</evidence>
<dbReference type="PRINTS" id="PR00756">
    <property type="entry name" value="ALADIPTASE"/>
</dbReference>
<dbReference type="InterPro" id="IPR001930">
    <property type="entry name" value="Peptidase_M1"/>
</dbReference>
<feature type="domain" description="ERAP1-like C-terminal" evidence="12">
    <location>
        <begin position="569"/>
        <end position="893"/>
    </location>
</feature>
<evidence type="ECO:0000256" key="5">
    <source>
        <dbReference type="ARBA" id="ARBA00022833"/>
    </source>
</evidence>
<evidence type="ECO:0000256" key="7">
    <source>
        <dbReference type="PIRSR" id="PIRSR634016-1"/>
    </source>
</evidence>
<dbReference type="Pfam" id="PF01433">
    <property type="entry name" value="Peptidase_M1"/>
    <property type="match status" value="1"/>
</dbReference>
<sequence length="924" mass="107002">MSLLFTNQYLPKDYNLSFVFNKLKPNYTAKVVINLSKNINYSNDNTDDNKSFSITLNTAEIISISSVLKYSNRSYKLKAVTNKENESTKYFTDEIIEIDNDNITESTQFSLEISFIGSIRKILTYNDVTKGVFSTKYTDPSTGKSDLFLLSTHSQPHFARYIFPCLDIINWKCPISLTLTLDSQLSCVSNLPIESSNYISEASNKIVKFETSPPMSTSLFSFSIGNMEYIENIIELPVSMKSFPIRIYTMIGDSSRADYALSIVSSAIVQLEKKFNVNYPLPKLDIMAIPFLSDGGVENWSMIQVINDHILLPDWKVNDDQLTNLKKTIRDVLVHEIVHMYVGNLITFESYDHTWMNESFATFMSNTIINELFDHDNWYKIINNDLTNLKNNNMQFDTHPIFTSNVKSNRIHDTFPRNSYEKGIFVIRTLASLFVENFDQLNNENYDKFFLMIGDFIKINQFKSFKPIDLWNFLKSHEYNHLQYDIPTIMNSWIRTPGFPILSITKDESGKFKIEQHRCLDYPETDLSQVEDIPFQIPLLIKSVDDKLARQLMTDRTLIINDDTINDDFLFINANESAIANIIYPESVSNSIATNITKLNKVEQMQFFKTFGATIGSEYQTKDTIVSFFKAIKLIKKSNKVDKVAFSFALSILSNLHKSIATLSYFEDAKFYKKINLFVDELTNKYISQFEWENLDWSKLTTEELKLRNFILSLKYDNSSAQSIGLKLFKKVMHGPKDSVPVEILGSVFNIFAQTCNLKDYKEINKLVRNPGLVVKNILNGTDNDVQTAAINSLGFMKNTELIYKTLNFVTTNPDVKMIELALLGLRFQMSSFQELWKWYLSHYTVWYSKYARDSNSYQGLFFKHVTELALECAYYDPSLRREVEKFISSRHEDVKTWFEEAKDKYENIKLLNEANSELKNFLQ</sequence>
<feature type="active site" description="Proton acceptor" evidence="7">
    <location>
        <position position="336"/>
    </location>
</feature>
<dbReference type="CDD" id="cd09601">
    <property type="entry name" value="M1_APN-Q_like"/>
    <property type="match status" value="1"/>
</dbReference>
<name>A0AAV5QX74_PICKL</name>
<evidence type="ECO:0000256" key="6">
    <source>
        <dbReference type="ARBA" id="ARBA00023049"/>
    </source>
</evidence>
<evidence type="ECO:0000256" key="1">
    <source>
        <dbReference type="ARBA" id="ARBA00010136"/>
    </source>
</evidence>
<keyword evidence="15" id="KW-1185">Reference proteome</keyword>
<reference evidence="14 15" key="1">
    <citation type="journal article" date="2023" name="Elife">
        <title>Identification of key yeast species and microbe-microbe interactions impacting larval growth of Drosophila in the wild.</title>
        <authorList>
            <person name="Mure A."/>
            <person name="Sugiura Y."/>
            <person name="Maeda R."/>
            <person name="Honda K."/>
            <person name="Sakurai N."/>
            <person name="Takahashi Y."/>
            <person name="Watada M."/>
            <person name="Katoh T."/>
            <person name="Gotoh A."/>
            <person name="Gotoh Y."/>
            <person name="Taniguchi I."/>
            <person name="Nakamura K."/>
            <person name="Hayashi T."/>
            <person name="Katayama T."/>
            <person name="Uemura T."/>
            <person name="Hattori Y."/>
        </authorList>
    </citation>
    <scope>NUCLEOTIDE SEQUENCE [LARGE SCALE GENOMIC DNA]</scope>
    <source>
        <strain evidence="14 15">PK-24</strain>
    </source>
</reference>
<evidence type="ECO:0000256" key="3">
    <source>
        <dbReference type="ARBA" id="ARBA00022723"/>
    </source>
</evidence>
<dbReference type="Pfam" id="PF17900">
    <property type="entry name" value="Peptidase_M1_N"/>
    <property type="match status" value="1"/>
</dbReference>
<keyword evidence="2 10" id="KW-0645">Protease</keyword>
<feature type="site" description="Transition state stabilizer" evidence="9">
    <location>
        <position position="420"/>
    </location>
</feature>
<dbReference type="GO" id="GO:0006508">
    <property type="term" value="P:proteolysis"/>
    <property type="evidence" value="ECO:0007669"/>
    <property type="project" value="UniProtKB-KW"/>
</dbReference>
<dbReference type="InterPro" id="IPR024571">
    <property type="entry name" value="ERAP1-like_C_dom"/>
</dbReference>
<dbReference type="AlphaFoldDB" id="A0AAV5QX74"/>
<protein>
    <recommendedName>
        <fullName evidence="10">Aminopeptidase</fullName>
        <ecNumber evidence="10">3.4.11.-</ecNumber>
    </recommendedName>
</protein>
<evidence type="ECO:0000256" key="10">
    <source>
        <dbReference type="RuleBase" id="RU364040"/>
    </source>
</evidence>
<comment type="cofactor">
    <cofactor evidence="8 10">
        <name>Zn(2+)</name>
        <dbReference type="ChEBI" id="CHEBI:29105"/>
    </cofactor>
    <text evidence="8 10">Binds 1 zinc ion per subunit.</text>
</comment>
<keyword evidence="4 10" id="KW-0378">Hydrolase</keyword>
<dbReference type="GO" id="GO:0008270">
    <property type="term" value="F:zinc ion binding"/>
    <property type="evidence" value="ECO:0007669"/>
    <property type="project" value="UniProtKB-UniRule"/>
</dbReference>
<keyword evidence="6 10" id="KW-0482">Metalloprotease</keyword>
<evidence type="ECO:0000256" key="9">
    <source>
        <dbReference type="PIRSR" id="PIRSR634016-4"/>
    </source>
</evidence>
<feature type="binding site" evidence="8">
    <location>
        <position position="358"/>
    </location>
    <ligand>
        <name>Zn(2+)</name>
        <dbReference type="ChEBI" id="CHEBI:29105"/>
        <note>catalytic</note>
    </ligand>
</feature>
<dbReference type="Gene3D" id="1.10.390.10">
    <property type="entry name" value="Neutral Protease Domain 2"/>
    <property type="match status" value="1"/>
</dbReference>
<proteinExistence type="inferred from homology"/>
<dbReference type="InterPro" id="IPR027268">
    <property type="entry name" value="Peptidase_M4/M1_CTD_sf"/>
</dbReference>
<dbReference type="Gene3D" id="2.60.40.1730">
    <property type="entry name" value="tricorn interacting facor f3 domain"/>
    <property type="match status" value="1"/>
</dbReference>
<evidence type="ECO:0000256" key="8">
    <source>
        <dbReference type="PIRSR" id="PIRSR634016-3"/>
    </source>
</evidence>
<keyword evidence="3 8" id="KW-0479">Metal-binding</keyword>
<evidence type="ECO:0000259" key="13">
    <source>
        <dbReference type="Pfam" id="PF17900"/>
    </source>
</evidence>
<dbReference type="GO" id="GO:0042277">
    <property type="term" value="F:peptide binding"/>
    <property type="evidence" value="ECO:0007669"/>
    <property type="project" value="TreeGrafter"/>
</dbReference>
<dbReference type="PANTHER" id="PTHR11533">
    <property type="entry name" value="PROTEASE M1 ZINC METALLOPROTEASE"/>
    <property type="match status" value="1"/>
</dbReference>
<dbReference type="InterPro" id="IPR014782">
    <property type="entry name" value="Peptidase_M1_dom"/>
</dbReference>
<dbReference type="EMBL" id="BTGB01000001">
    <property type="protein sequence ID" value="GMM43765.1"/>
    <property type="molecule type" value="Genomic_DNA"/>
</dbReference>
<dbReference type="GO" id="GO:0016020">
    <property type="term" value="C:membrane"/>
    <property type="evidence" value="ECO:0007669"/>
    <property type="project" value="TreeGrafter"/>
</dbReference>
<dbReference type="GO" id="GO:0043171">
    <property type="term" value="P:peptide catabolic process"/>
    <property type="evidence" value="ECO:0007669"/>
    <property type="project" value="TreeGrafter"/>
</dbReference>
<dbReference type="SUPFAM" id="SSF55486">
    <property type="entry name" value="Metalloproteases ('zincins'), catalytic domain"/>
    <property type="match status" value="1"/>
</dbReference>
<keyword evidence="10" id="KW-0031">Aminopeptidase</keyword>
<feature type="binding site" evidence="8">
    <location>
        <position position="339"/>
    </location>
    <ligand>
        <name>Zn(2+)</name>
        <dbReference type="ChEBI" id="CHEBI:29105"/>
        <note>catalytic</note>
    </ligand>
</feature>
<dbReference type="InterPro" id="IPR034016">
    <property type="entry name" value="M1_APN-typ"/>
</dbReference>
<comment type="caution">
    <text evidence="14">The sequence shown here is derived from an EMBL/GenBank/DDBJ whole genome shotgun (WGS) entry which is preliminary data.</text>
</comment>
<organism evidence="14 15">
    <name type="scientific">Pichia kluyveri</name>
    <name type="common">Yeast</name>
    <dbReference type="NCBI Taxonomy" id="36015"/>
    <lineage>
        <taxon>Eukaryota</taxon>
        <taxon>Fungi</taxon>
        <taxon>Dikarya</taxon>
        <taxon>Ascomycota</taxon>
        <taxon>Saccharomycotina</taxon>
        <taxon>Pichiomycetes</taxon>
        <taxon>Pichiales</taxon>
        <taxon>Pichiaceae</taxon>
        <taxon>Pichia</taxon>
    </lineage>
</organism>
<dbReference type="Proteomes" id="UP001378960">
    <property type="component" value="Unassembled WGS sequence"/>
</dbReference>
<dbReference type="GO" id="GO:0005737">
    <property type="term" value="C:cytoplasm"/>
    <property type="evidence" value="ECO:0007669"/>
    <property type="project" value="TreeGrafter"/>
</dbReference>
<accession>A0AAV5QX74</accession>
<dbReference type="EC" id="3.4.11.-" evidence="10"/>
<evidence type="ECO:0000256" key="2">
    <source>
        <dbReference type="ARBA" id="ARBA00022670"/>
    </source>
</evidence>
<comment type="similarity">
    <text evidence="1 10">Belongs to the peptidase M1 family.</text>
</comment>
<evidence type="ECO:0000313" key="14">
    <source>
        <dbReference type="EMBL" id="GMM43765.1"/>
    </source>
</evidence>